<dbReference type="GO" id="GO:0005886">
    <property type="term" value="C:plasma membrane"/>
    <property type="evidence" value="ECO:0007669"/>
    <property type="project" value="UniProtKB-SubCell"/>
</dbReference>
<keyword evidence="6" id="KW-0547">Nucleotide-binding</keyword>
<feature type="domain" description="SRP54-type proteins GTP-binding" evidence="15">
    <location>
        <begin position="342"/>
        <end position="534"/>
    </location>
</feature>
<dbReference type="GO" id="GO:0015031">
    <property type="term" value="P:protein transport"/>
    <property type="evidence" value="ECO:0007669"/>
    <property type="project" value="UniProtKB-KW"/>
</dbReference>
<keyword evidence="8" id="KW-0653">Protein transport</keyword>
<evidence type="ECO:0000256" key="9">
    <source>
        <dbReference type="ARBA" id="ARBA00023134"/>
    </source>
</evidence>
<evidence type="ECO:0000259" key="15">
    <source>
        <dbReference type="SMART" id="SM00962"/>
    </source>
</evidence>
<dbReference type="OrthoDB" id="9778554at2"/>
<name>A0A1H7J7Z0_9PROT</name>
<dbReference type="GO" id="GO:0006614">
    <property type="term" value="P:SRP-dependent cotranslational protein targeting to membrane"/>
    <property type="evidence" value="ECO:0007669"/>
    <property type="project" value="UniProtKB-UniRule"/>
</dbReference>
<evidence type="ECO:0000256" key="8">
    <source>
        <dbReference type="ARBA" id="ARBA00022927"/>
    </source>
</evidence>
<dbReference type="PANTHER" id="PTHR43134">
    <property type="entry name" value="SIGNAL RECOGNITION PARTICLE RECEPTOR SUBUNIT ALPHA"/>
    <property type="match status" value="1"/>
</dbReference>
<dbReference type="FunFam" id="3.40.50.300:FF:000695">
    <property type="entry name" value="Flagellar biosynthesis regulator FlhF"/>
    <property type="match status" value="1"/>
</dbReference>
<keyword evidence="5" id="KW-1003">Cell membrane</keyword>
<organism evidence="16 17">
    <name type="scientific">Nitrosovibrio tenuis</name>
    <dbReference type="NCBI Taxonomy" id="1233"/>
    <lineage>
        <taxon>Bacteria</taxon>
        <taxon>Pseudomonadati</taxon>
        <taxon>Pseudomonadota</taxon>
        <taxon>Betaproteobacteria</taxon>
        <taxon>Nitrosomonadales</taxon>
        <taxon>Nitrosomonadaceae</taxon>
        <taxon>Nitrosovibrio</taxon>
    </lineage>
</organism>
<dbReference type="InterPro" id="IPR027417">
    <property type="entry name" value="P-loop_NTPase"/>
</dbReference>
<keyword evidence="10" id="KW-0472">Membrane</keyword>
<evidence type="ECO:0000256" key="13">
    <source>
        <dbReference type="NCBIfam" id="TIGR03499"/>
    </source>
</evidence>
<evidence type="ECO:0000256" key="4">
    <source>
        <dbReference type="ARBA" id="ARBA00022448"/>
    </source>
</evidence>
<dbReference type="EMBL" id="FOBH01000002">
    <property type="protein sequence ID" value="SEK70829.1"/>
    <property type="molecule type" value="Genomic_DNA"/>
</dbReference>
<keyword evidence="16" id="KW-0969">Cilium</keyword>
<dbReference type="GO" id="GO:0005525">
    <property type="term" value="F:GTP binding"/>
    <property type="evidence" value="ECO:0007669"/>
    <property type="project" value="UniProtKB-UniRule"/>
</dbReference>
<evidence type="ECO:0000256" key="11">
    <source>
        <dbReference type="ARBA" id="ARBA00023225"/>
    </source>
</evidence>
<dbReference type="CDD" id="cd17873">
    <property type="entry name" value="FlhF"/>
    <property type="match status" value="1"/>
</dbReference>
<dbReference type="STRING" id="1233.SAMN05216387_102417"/>
<dbReference type="Pfam" id="PF00448">
    <property type="entry name" value="SRP54"/>
    <property type="match status" value="1"/>
</dbReference>
<dbReference type="InterPro" id="IPR020006">
    <property type="entry name" value="FlhF"/>
</dbReference>
<evidence type="ECO:0000256" key="1">
    <source>
        <dbReference type="ARBA" id="ARBA00004413"/>
    </source>
</evidence>
<evidence type="ECO:0000256" key="5">
    <source>
        <dbReference type="ARBA" id="ARBA00022475"/>
    </source>
</evidence>
<evidence type="ECO:0000313" key="16">
    <source>
        <dbReference type="EMBL" id="SEK70829.1"/>
    </source>
</evidence>
<feature type="domain" description="AAA+ ATPase" evidence="14">
    <location>
        <begin position="341"/>
        <end position="507"/>
    </location>
</feature>
<dbReference type="InterPro" id="IPR003593">
    <property type="entry name" value="AAA+_ATPase"/>
</dbReference>
<evidence type="ECO:0000259" key="14">
    <source>
        <dbReference type="SMART" id="SM00382"/>
    </source>
</evidence>
<gene>
    <name evidence="16" type="ORF">SAMN05216387_102417</name>
</gene>
<dbReference type="InterPro" id="IPR047040">
    <property type="entry name" value="FlhF__GTPase_dom"/>
</dbReference>
<comment type="subcellular location">
    <subcellularLocation>
        <location evidence="1">Cell membrane</location>
        <topology evidence="1">Peripheral membrane protein</topology>
        <orientation evidence="1">Cytoplasmic side</orientation>
    </subcellularLocation>
</comment>
<dbReference type="InterPro" id="IPR000897">
    <property type="entry name" value="SRP54_GTPase_dom"/>
</dbReference>
<dbReference type="Gene3D" id="3.40.50.300">
    <property type="entry name" value="P-loop containing nucleotide triphosphate hydrolases"/>
    <property type="match status" value="1"/>
</dbReference>
<evidence type="ECO:0000313" key="17">
    <source>
        <dbReference type="Proteomes" id="UP000198620"/>
    </source>
</evidence>
<dbReference type="GO" id="GO:0005047">
    <property type="term" value="F:signal recognition particle binding"/>
    <property type="evidence" value="ECO:0007669"/>
    <property type="project" value="TreeGrafter"/>
</dbReference>
<dbReference type="NCBIfam" id="TIGR03499">
    <property type="entry name" value="FlhF"/>
    <property type="match status" value="1"/>
</dbReference>
<dbReference type="AlphaFoldDB" id="A0A1H7J7Z0"/>
<proteinExistence type="inferred from homology"/>
<dbReference type="RefSeq" id="WP_090827606.1">
    <property type="nucleotide sequence ID" value="NZ_FOBH01000002.1"/>
</dbReference>
<keyword evidence="7" id="KW-1005">Bacterial flagellum biogenesis</keyword>
<sequence length="570" mass="61573">MSIKRFFAKTTSEALRKVRDALGPEGVILSNRPLEGGIEILALRQDDITALIPVQTAEEPDAENSEGVHVSLSRRAVSDKEVGANASKPVFEAQDPSLAGRKDILNRIREAGITGKGWGRDVLSLQTEAQERGVNRESGLSWTSGVAVRDVVKKREEISQIQVGQVTKPVTKKRRSVGRSPGGAKAEGPIANRLASDEALEAAIPVKRQRNSRRAAAEIAPDVKTDGKRKSRQISAIDTRQLADEVAASVLREINSMRSTLEQQFASLNWKGREHSGSTREYLLHKLLTSGFSAPLAHGLLDKLADHADIRNDQEGSMKHIRSSLTRNLKTIGDEDEILKKGGIYALVGPTGVGKTTTTAKLAARCVIRHGADKLALLTTDGYRIGGHEQLRIYGKILGVTVHAVKDAQDLALALVELRGKHMVLIDTVGVGQRDQMVAEQVAMFAGCGTKVKRLLLLNASSNLHTLDEVAEAYRGDGLTGAIITKLDEAVVSGCALDAAIRHQLPLYYVSRGQRVPEDLELADPRHLVNGALDSLTPPLHAAPEGAFPLVMTRSEGKKSHLKISGARLD</sequence>
<accession>A0A1H7J7Z0</accession>
<evidence type="ECO:0000256" key="7">
    <source>
        <dbReference type="ARBA" id="ARBA00022795"/>
    </source>
</evidence>
<dbReference type="SMART" id="SM00382">
    <property type="entry name" value="AAA"/>
    <property type="match status" value="1"/>
</dbReference>
<keyword evidence="16" id="KW-0966">Cell projection</keyword>
<protein>
    <recommendedName>
        <fullName evidence="3 13">Flagellar biosynthesis protein FlhF</fullName>
    </recommendedName>
</protein>
<keyword evidence="9" id="KW-0342">GTP-binding</keyword>
<evidence type="ECO:0000256" key="2">
    <source>
        <dbReference type="ARBA" id="ARBA00008531"/>
    </source>
</evidence>
<evidence type="ECO:0000256" key="6">
    <source>
        <dbReference type="ARBA" id="ARBA00022741"/>
    </source>
</evidence>
<reference evidence="16 17" key="1">
    <citation type="submission" date="2016-10" db="EMBL/GenBank/DDBJ databases">
        <authorList>
            <person name="de Groot N.N."/>
        </authorList>
    </citation>
    <scope>NUCLEOTIDE SEQUENCE [LARGE SCALE GENOMIC DNA]</scope>
    <source>
        <strain evidence="16 17">Nv1</strain>
    </source>
</reference>
<comment type="similarity">
    <text evidence="2">Belongs to the GTP-binding SRP family.</text>
</comment>
<dbReference type="PANTHER" id="PTHR43134:SF3">
    <property type="entry name" value="FLAGELLAR BIOSYNTHESIS PROTEIN FLHF"/>
    <property type="match status" value="1"/>
</dbReference>
<dbReference type="GO" id="GO:0044781">
    <property type="term" value="P:bacterial-type flagellum organization"/>
    <property type="evidence" value="ECO:0007669"/>
    <property type="project" value="UniProtKB-UniRule"/>
</dbReference>
<comment type="function">
    <text evidence="12">Necessary for flagellar biosynthesis. May be involved in translocation of the flagellum.</text>
</comment>
<keyword evidence="11" id="KW-1006">Bacterial flagellum protein export</keyword>
<evidence type="ECO:0000256" key="3">
    <source>
        <dbReference type="ARBA" id="ARBA00014919"/>
    </source>
</evidence>
<dbReference type="Proteomes" id="UP000198620">
    <property type="component" value="Unassembled WGS sequence"/>
</dbReference>
<keyword evidence="4" id="KW-0813">Transport</keyword>
<dbReference type="SMART" id="SM00962">
    <property type="entry name" value="SRP54"/>
    <property type="match status" value="1"/>
</dbReference>
<evidence type="ECO:0000256" key="12">
    <source>
        <dbReference type="ARBA" id="ARBA00025337"/>
    </source>
</evidence>
<evidence type="ECO:0000256" key="10">
    <source>
        <dbReference type="ARBA" id="ARBA00023136"/>
    </source>
</evidence>
<keyword evidence="17" id="KW-1185">Reference proteome</keyword>
<keyword evidence="16" id="KW-0282">Flagellum</keyword>
<dbReference type="SUPFAM" id="SSF52540">
    <property type="entry name" value="P-loop containing nucleoside triphosphate hydrolases"/>
    <property type="match status" value="1"/>
</dbReference>
<dbReference type="GO" id="GO:0003924">
    <property type="term" value="F:GTPase activity"/>
    <property type="evidence" value="ECO:0007669"/>
    <property type="project" value="UniProtKB-UniRule"/>
</dbReference>